<sequence>MSNAWRSLLLRNLSRISSRTPCIRHPDLHVSVPKPQTLIHSSSPFLAPIHSLCFTNRRWFSSLPAPDGNDRDRVLVAEIFAKPLTSDEIKAELESRNLLLDVNMVNSVLKSLEGTPKAAQRFFDWVSESEAVRLNSKSYNLMLEIVGTEGRVEEFWGLVEIMKRKGFGVSKGAFLKVSESFEKMGLAKDCERLKEMYFLNSHENVVGRMCPAICKILRSENESEESIRKKLDELDVSLSSSLVVAVLERIGQYPKKASTFFRWVEGNPSFAPDGRVYNAMARVLGREDCIDEFWGILRKLRNLGYELEKETYIKVSDRFHKWKMLAAAVDLFKFAMAGSDKPSVHDFVFLLKKIVVSDDLDLNLISTVVRTFINGGHSIKGSVFDTVLKSLKSVGKLGECDKVLKAMEEGGFAPDSYVHEKVVIGLCNAGRLEEALQYLDNVEQAGYKLDSKTWEILVQKHSLAGDLDKALSCFNKMLERKGSGDVGCAFEVLVNGFCQKNKAKEACKILEKMVTKKNVKPWHSTYKFLIERLIRQGGIKEAFTLLGLMKSHGFPPFIDPFIDYICKSGSVEDAMGFIQAMTVKEFPSRTVFLRLFEGLFKEGRHDVAHGLLHKCPGSIRNHADILDLFYAMKSDGATAAAL</sequence>
<feature type="repeat" description="PPR" evidence="3">
    <location>
        <begin position="522"/>
        <end position="556"/>
    </location>
</feature>
<dbReference type="Proteomes" id="UP000515123">
    <property type="component" value="Linkage group 14"/>
</dbReference>
<accession>A0A6P5G1W8</accession>
<dbReference type="PANTHER" id="PTHR47003:SF3">
    <property type="entry name" value="SMALL RIBOSOMAL SUBUNIT PROTEIN MS81 (RPPR8)"/>
    <property type="match status" value="1"/>
</dbReference>
<dbReference type="Gramene" id="Aco023656.1.mrna1">
    <property type="protein sequence ID" value="Aco023656.1.mrna1.cds1"/>
    <property type="gene ID" value="Aco023656.1.path1"/>
</dbReference>
<dbReference type="OrthoDB" id="777957at2759"/>
<dbReference type="GO" id="GO:0008380">
    <property type="term" value="P:RNA splicing"/>
    <property type="evidence" value="ECO:0007669"/>
    <property type="project" value="InterPro"/>
</dbReference>
<reference evidence="5" key="2">
    <citation type="submission" date="2025-08" db="UniProtKB">
        <authorList>
            <consortium name="RefSeq"/>
        </authorList>
    </citation>
    <scope>IDENTIFICATION</scope>
    <source>
        <tissue evidence="5">Leaf</tissue>
    </source>
</reference>
<dbReference type="Gene3D" id="1.25.40.10">
    <property type="entry name" value="Tetratricopeptide repeat domain"/>
    <property type="match status" value="4"/>
</dbReference>
<dbReference type="SUPFAM" id="SSF81901">
    <property type="entry name" value="HCP-like"/>
    <property type="match status" value="1"/>
</dbReference>
<proteinExistence type="predicted"/>
<evidence type="ECO:0000256" key="1">
    <source>
        <dbReference type="ARBA" id="ARBA00022737"/>
    </source>
</evidence>
<dbReference type="InterPro" id="IPR011990">
    <property type="entry name" value="TPR-like_helical_dom_sf"/>
</dbReference>
<dbReference type="PANTHER" id="PTHR47003">
    <property type="entry name" value="OS01G0970900 PROTEIN"/>
    <property type="match status" value="1"/>
</dbReference>
<gene>
    <name evidence="5" type="primary">LOC109719928</name>
</gene>
<dbReference type="AlphaFoldDB" id="A0A6P5G1W8"/>
<dbReference type="InterPro" id="IPR002885">
    <property type="entry name" value="PPR_rpt"/>
</dbReference>
<dbReference type="Pfam" id="PF01535">
    <property type="entry name" value="PPR"/>
    <property type="match status" value="5"/>
</dbReference>
<dbReference type="InterPro" id="IPR044578">
    <property type="entry name" value="BIR6-like"/>
</dbReference>
<protein>
    <submittedName>
        <fullName evidence="5">Pentatricopeptide repeat-containing protein At5g15980, mitochondrial-like</fullName>
    </submittedName>
</protein>
<feature type="repeat" description="PPR" evidence="3">
    <location>
        <begin position="450"/>
        <end position="480"/>
    </location>
</feature>
<dbReference type="GeneID" id="109719928"/>
<dbReference type="NCBIfam" id="TIGR00756">
    <property type="entry name" value="PPR"/>
    <property type="match status" value="1"/>
</dbReference>
<feature type="repeat" description="PPR" evidence="3">
    <location>
        <begin position="415"/>
        <end position="449"/>
    </location>
</feature>
<keyword evidence="2" id="KW-0809">Transit peptide</keyword>
<feature type="repeat" description="PPR" evidence="3">
    <location>
        <begin position="135"/>
        <end position="169"/>
    </location>
</feature>
<evidence type="ECO:0000256" key="2">
    <source>
        <dbReference type="ARBA" id="ARBA00022946"/>
    </source>
</evidence>
<keyword evidence="1" id="KW-0677">Repeat</keyword>
<name>A0A6P5G1W8_ANACO</name>
<dbReference type="PROSITE" id="PS51375">
    <property type="entry name" value="PPR"/>
    <property type="match status" value="4"/>
</dbReference>
<reference evidence="4" key="1">
    <citation type="journal article" date="2015" name="Nat. Genet.">
        <title>The pineapple genome and the evolution of CAM photosynthesis.</title>
        <authorList>
            <person name="Ming R."/>
            <person name="VanBuren R."/>
            <person name="Wai C.M."/>
            <person name="Tang H."/>
            <person name="Schatz M.C."/>
            <person name="Bowers J.E."/>
            <person name="Lyons E."/>
            <person name="Wang M.L."/>
            <person name="Chen J."/>
            <person name="Biggers E."/>
            <person name="Zhang J."/>
            <person name="Huang L."/>
            <person name="Zhang L."/>
            <person name="Miao W."/>
            <person name="Zhang J."/>
            <person name="Ye Z."/>
            <person name="Miao C."/>
            <person name="Lin Z."/>
            <person name="Wang H."/>
            <person name="Zhou H."/>
            <person name="Yim W.C."/>
            <person name="Priest H.D."/>
            <person name="Zheng C."/>
            <person name="Woodhouse M."/>
            <person name="Edger P.P."/>
            <person name="Guyot R."/>
            <person name="Guo H.B."/>
            <person name="Guo H."/>
            <person name="Zheng G."/>
            <person name="Singh R."/>
            <person name="Sharma A."/>
            <person name="Min X."/>
            <person name="Zheng Y."/>
            <person name="Lee H."/>
            <person name="Gurtowski J."/>
            <person name="Sedlazeck F.J."/>
            <person name="Harkess A."/>
            <person name="McKain M.R."/>
            <person name="Liao Z."/>
            <person name="Fang J."/>
            <person name="Liu J."/>
            <person name="Zhang X."/>
            <person name="Zhang Q."/>
            <person name="Hu W."/>
            <person name="Qin Y."/>
            <person name="Wang K."/>
            <person name="Chen L.Y."/>
            <person name="Shirley N."/>
            <person name="Lin Y.R."/>
            <person name="Liu L.Y."/>
            <person name="Hernandez A.G."/>
            <person name="Wright C.L."/>
            <person name="Bulone V."/>
            <person name="Tuskan G.A."/>
            <person name="Heath K."/>
            <person name="Zee F."/>
            <person name="Moore P.H."/>
            <person name="Sunkar R."/>
            <person name="Leebens-Mack J.H."/>
            <person name="Mockler T."/>
            <person name="Bennetzen J.L."/>
            <person name="Freeling M."/>
            <person name="Sankoff D."/>
            <person name="Paterson A.H."/>
            <person name="Zhu X."/>
            <person name="Yang X."/>
            <person name="Smith J.A."/>
            <person name="Cushman J.C."/>
            <person name="Paull R.E."/>
            <person name="Yu Q."/>
        </authorList>
    </citation>
    <scope>NUCLEOTIDE SEQUENCE [LARGE SCALE GENOMIC DNA]</scope>
    <source>
        <strain evidence="4">cv. F153</strain>
    </source>
</reference>
<organism evidence="4 5">
    <name type="scientific">Ananas comosus</name>
    <name type="common">Pineapple</name>
    <name type="synonym">Ananas ananas</name>
    <dbReference type="NCBI Taxonomy" id="4615"/>
    <lineage>
        <taxon>Eukaryota</taxon>
        <taxon>Viridiplantae</taxon>
        <taxon>Streptophyta</taxon>
        <taxon>Embryophyta</taxon>
        <taxon>Tracheophyta</taxon>
        <taxon>Spermatophyta</taxon>
        <taxon>Magnoliopsida</taxon>
        <taxon>Liliopsida</taxon>
        <taxon>Poales</taxon>
        <taxon>Bromeliaceae</taxon>
        <taxon>Bromelioideae</taxon>
        <taxon>Ananas</taxon>
    </lineage>
</organism>
<keyword evidence="4" id="KW-1185">Reference proteome</keyword>
<dbReference type="RefSeq" id="XP_020102364.1">
    <property type="nucleotide sequence ID" value="XM_020246775.1"/>
</dbReference>
<evidence type="ECO:0000313" key="4">
    <source>
        <dbReference type="Proteomes" id="UP000515123"/>
    </source>
</evidence>
<evidence type="ECO:0000313" key="5">
    <source>
        <dbReference type="RefSeq" id="XP_020102364.1"/>
    </source>
</evidence>
<evidence type="ECO:0000256" key="3">
    <source>
        <dbReference type="PROSITE-ProRule" id="PRU00708"/>
    </source>
</evidence>